<gene>
    <name evidence="3" type="ORF">B0A62_24940</name>
    <name evidence="2" type="ORF">IW20_25820</name>
</gene>
<dbReference type="PANTHER" id="PTHR12526">
    <property type="entry name" value="GLYCOSYLTRANSFERASE"/>
    <property type="match status" value="1"/>
</dbReference>
<dbReference type="Proteomes" id="UP000028712">
    <property type="component" value="Unassembled WGS sequence"/>
</dbReference>
<dbReference type="EMBL" id="JPRM01000072">
    <property type="protein sequence ID" value="KFF00002.1"/>
    <property type="molecule type" value="Genomic_DNA"/>
</dbReference>
<keyword evidence="5" id="KW-1185">Reference proteome</keyword>
<dbReference type="SUPFAM" id="SSF53756">
    <property type="entry name" value="UDP-Glycosyltransferase/glycogen phosphorylase"/>
    <property type="match status" value="1"/>
</dbReference>
<feature type="domain" description="Glycosyl transferase family 1" evidence="1">
    <location>
        <begin position="184"/>
        <end position="359"/>
    </location>
</feature>
<proteinExistence type="predicted"/>
<sequence>MKTKDSKSKIIFLSTYPPTQCGIATYTEDTINAITKIYGKSISCEICELITENNPDSASAYILNTNNRDEYKKVALEINKDDAVKLIHIQHEFGLFKGEYGNHLIDFLNAIKKPITFTFHSVIPNPNENLRSFVKLLVSYSNSVFVMTKQSKKILVEDYEINQENIVCVPHGTHIVEYENTSKAKQKFNFEDRLILSTFGLLGEGKNIETGLKALPKIVEHFPNVLYLILGKTHPNNIINGVDEYRNHLEFIVNDLNLQKNVLFVNQYLGVKELLNYLKATDIYLFTSKDPNQAVSGTFSYAMGCSCPIVATKIPHTIEVLSSDTGILVDIKNSEQFADATIKLLSDSGLRESMALNAFEKTRKTSWENVAIKHMITYQKIIKEPMEVKFTYPAIKMDHQKNMTTSLGMIQFSKISEPDITSGYTLDDNARALISMCLHYQLKEDINDIYYINTYLNFIERCQQPKGNFINYVDEFNNIDPKNDTVNLEDSNARAIWALGMFISLKSTLIPPSTINKATACILKALDWTETVTSPRSIGFITKGLFLYNSVEATPRIIEIIDKLARRLAKNYNDHATKNWNWFENYLTYANSILSESMLYAYLATDKLLYKKIAIESFDFLLPKMFINGEFKVISNKGWYHKGSIPYQYGEQPIDVSYTIQTLDLFYKNFNDPFYKKSMRIAFNWFLGQNHLNQIMYDPITGGCYDGLEKENVNLNQGAESTICYLTARLLMENNIVSNSKIIKLQTAKENLAYKSI</sequence>
<dbReference type="OrthoDB" id="9765330at2"/>
<keyword evidence="2" id="KW-0808">Transferase</keyword>
<reference evidence="3 5" key="2">
    <citation type="submission" date="2016-11" db="EMBL/GenBank/DDBJ databases">
        <title>Whole genomes of Flavobacteriaceae.</title>
        <authorList>
            <person name="Stine C."/>
            <person name="Li C."/>
            <person name="Tadesse D."/>
        </authorList>
    </citation>
    <scope>NUCLEOTIDE SEQUENCE [LARGE SCALE GENOMIC DNA]</scope>
    <source>
        <strain evidence="3 5">ATCC 29551</strain>
    </source>
</reference>
<protein>
    <submittedName>
        <fullName evidence="2">Glycosyl transferase family 1</fullName>
    </submittedName>
</protein>
<dbReference type="SUPFAM" id="SSF48208">
    <property type="entry name" value="Six-hairpin glycosidases"/>
    <property type="match status" value="1"/>
</dbReference>
<evidence type="ECO:0000313" key="5">
    <source>
        <dbReference type="Proteomes" id="UP000198424"/>
    </source>
</evidence>
<dbReference type="PANTHER" id="PTHR12526:SF572">
    <property type="entry name" value="BLL5144 PROTEIN"/>
    <property type="match status" value="1"/>
</dbReference>
<dbReference type="STRING" id="991.IW20_25820"/>
<dbReference type="GO" id="GO:0005975">
    <property type="term" value="P:carbohydrate metabolic process"/>
    <property type="evidence" value="ECO:0007669"/>
    <property type="project" value="InterPro"/>
</dbReference>
<dbReference type="Gene3D" id="3.40.50.2000">
    <property type="entry name" value="Glycogen Phosphorylase B"/>
    <property type="match status" value="2"/>
</dbReference>
<reference evidence="2 4" key="1">
    <citation type="submission" date="2014-07" db="EMBL/GenBank/DDBJ databases">
        <title>Genome of Flavobacterium hydatis DSM 2063.</title>
        <authorList>
            <person name="Pipes S.E."/>
            <person name="Stropko S.J."/>
            <person name="Newman J.D."/>
        </authorList>
    </citation>
    <scope>NUCLEOTIDE SEQUENCE [LARGE SCALE GENOMIC DNA]</scope>
    <source>
        <strain evidence="2 4">DSM 2063</strain>
    </source>
</reference>
<dbReference type="RefSeq" id="WP_035629078.1">
    <property type="nucleotide sequence ID" value="NZ_JBEWQG010000038.1"/>
</dbReference>
<dbReference type="InterPro" id="IPR001296">
    <property type="entry name" value="Glyco_trans_1"/>
</dbReference>
<dbReference type="InterPro" id="IPR008928">
    <property type="entry name" value="6-hairpin_glycosidase_sf"/>
</dbReference>
<dbReference type="AlphaFoldDB" id="A0A085Z6D8"/>
<comment type="caution">
    <text evidence="2">The sequence shown here is derived from an EMBL/GenBank/DDBJ whole genome shotgun (WGS) entry which is preliminary data.</text>
</comment>
<dbReference type="Pfam" id="PF00534">
    <property type="entry name" value="Glycos_transf_1"/>
    <property type="match status" value="1"/>
</dbReference>
<evidence type="ECO:0000313" key="3">
    <source>
        <dbReference type="EMBL" id="OXA84779.1"/>
    </source>
</evidence>
<evidence type="ECO:0000313" key="4">
    <source>
        <dbReference type="Proteomes" id="UP000028712"/>
    </source>
</evidence>
<dbReference type="EMBL" id="MUGY01000067">
    <property type="protein sequence ID" value="OXA84779.1"/>
    <property type="molecule type" value="Genomic_DNA"/>
</dbReference>
<dbReference type="eggNOG" id="COG0438">
    <property type="taxonomic scope" value="Bacteria"/>
</dbReference>
<dbReference type="Proteomes" id="UP000198424">
    <property type="component" value="Unassembled WGS sequence"/>
</dbReference>
<dbReference type="GO" id="GO:0016757">
    <property type="term" value="F:glycosyltransferase activity"/>
    <property type="evidence" value="ECO:0007669"/>
    <property type="project" value="InterPro"/>
</dbReference>
<evidence type="ECO:0000259" key="1">
    <source>
        <dbReference type="Pfam" id="PF00534"/>
    </source>
</evidence>
<evidence type="ECO:0000313" key="2">
    <source>
        <dbReference type="EMBL" id="KFF00002.1"/>
    </source>
</evidence>
<accession>A0A085Z6D8</accession>
<organism evidence="2 4">
    <name type="scientific">Flavobacterium hydatis</name>
    <name type="common">Cytophaga aquatilis</name>
    <dbReference type="NCBI Taxonomy" id="991"/>
    <lineage>
        <taxon>Bacteria</taxon>
        <taxon>Pseudomonadati</taxon>
        <taxon>Bacteroidota</taxon>
        <taxon>Flavobacteriia</taxon>
        <taxon>Flavobacteriales</taxon>
        <taxon>Flavobacteriaceae</taxon>
        <taxon>Flavobacterium</taxon>
    </lineage>
</organism>
<name>A0A085Z6D8_FLAHY</name>